<dbReference type="PANTHER" id="PTHR43245:SF23">
    <property type="entry name" value="NAD(P)-BINDING DOMAIN-CONTAINING PROTEIN"/>
    <property type="match status" value="1"/>
</dbReference>
<dbReference type="InterPro" id="IPR001509">
    <property type="entry name" value="Epimerase_deHydtase"/>
</dbReference>
<name>A0A6I6JUV4_9BACT</name>
<dbReference type="CDD" id="cd08946">
    <property type="entry name" value="SDR_e"/>
    <property type="match status" value="1"/>
</dbReference>
<keyword evidence="3" id="KW-1185">Reference proteome</keyword>
<dbReference type="InterPro" id="IPR036291">
    <property type="entry name" value="NAD(P)-bd_dom_sf"/>
</dbReference>
<dbReference type="PANTHER" id="PTHR43245">
    <property type="entry name" value="BIFUNCTIONAL POLYMYXIN RESISTANCE PROTEIN ARNA"/>
    <property type="match status" value="1"/>
</dbReference>
<sequence>MKILITGNMGYVGPGVVSQLRETYPDAELIGFDIAFFAHCLTNPPFLPEGKLDKQIFGDVRYFDPEILNDIDSIVYLAAISNDPMGNKFEEVTMDVNYRSAIRMAKIGKEKGVSSFVFASSCSVYGATEGSAKVESDTLNPLTAYARSKIATEEDLLKIADDGFTITCLRFATACGFSNRLRLDLVLNDFVAGAVSSKRIDILSDGTPWRPLINVLDMARAIDWAVTRDADNGGKFLAVNAGTNSWNYQVKELAEAVAEVVEGCKVTINQDAPPDKRSYKVNFDLFKKLAPNHQPVFDLETSIRGLYENLNTMGFNDPNFRESSFIRLKVLNKLQTESLLDDNLSWKWQNIPTLSEQY</sequence>
<evidence type="ECO:0000259" key="1">
    <source>
        <dbReference type="Pfam" id="PF01370"/>
    </source>
</evidence>
<evidence type="ECO:0000313" key="2">
    <source>
        <dbReference type="EMBL" id="QGY43932.1"/>
    </source>
</evidence>
<dbReference type="InterPro" id="IPR050177">
    <property type="entry name" value="Lipid_A_modif_metabolic_enz"/>
</dbReference>
<dbReference type="EMBL" id="CP046401">
    <property type="protein sequence ID" value="QGY43932.1"/>
    <property type="molecule type" value="Genomic_DNA"/>
</dbReference>
<dbReference type="KEGG" id="mcos:GM418_09765"/>
<dbReference type="Pfam" id="PF01370">
    <property type="entry name" value="Epimerase"/>
    <property type="match status" value="1"/>
</dbReference>
<feature type="domain" description="NAD-dependent epimerase/dehydratase" evidence="1">
    <location>
        <begin position="3"/>
        <end position="232"/>
    </location>
</feature>
<dbReference type="Proteomes" id="UP000428260">
    <property type="component" value="Chromosome"/>
</dbReference>
<dbReference type="RefSeq" id="WP_158865551.1">
    <property type="nucleotide sequence ID" value="NZ_CP046401.1"/>
</dbReference>
<protein>
    <submittedName>
        <fullName evidence="2">NAD-dependent epimerase/dehydratase family protein</fullName>
    </submittedName>
</protein>
<evidence type="ECO:0000313" key="3">
    <source>
        <dbReference type="Proteomes" id="UP000428260"/>
    </source>
</evidence>
<accession>A0A6I6JUV4</accession>
<dbReference type="Gene3D" id="3.40.50.720">
    <property type="entry name" value="NAD(P)-binding Rossmann-like Domain"/>
    <property type="match status" value="1"/>
</dbReference>
<dbReference type="AlphaFoldDB" id="A0A6I6JUV4"/>
<gene>
    <name evidence="2" type="ORF">GM418_09765</name>
</gene>
<organism evidence="2 3">
    <name type="scientific">Maribellus comscasis</name>
    <dbReference type="NCBI Taxonomy" id="2681766"/>
    <lineage>
        <taxon>Bacteria</taxon>
        <taxon>Pseudomonadati</taxon>
        <taxon>Bacteroidota</taxon>
        <taxon>Bacteroidia</taxon>
        <taxon>Marinilabiliales</taxon>
        <taxon>Prolixibacteraceae</taxon>
        <taxon>Maribellus</taxon>
    </lineage>
</organism>
<reference evidence="2 3" key="1">
    <citation type="submission" date="2019-11" db="EMBL/GenBank/DDBJ databases">
        <authorList>
            <person name="Zheng R.K."/>
            <person name="Sun C.M."/>
        </authorList>
    </citation>
    <scope>NUCLEOTIDE SEQUENCE [LARGE SCALE GENOMIC DNA]</scope>
    <source>
        <strain evidence="2 3">WC007</strain>
    </source>
</reference>
<dbReference type="SUPFAM" id="SSF51735">
    <property type="entry name" value="NAD(P)-binding Rossmann-fold domains"/>
    <property type="match status" value="1"/>
</dbReference>
<proteinExistence type="predicted"/>